<evidence type="ECO:0000256" key="7">
    <source>
        <dbReference type="SAM" id="Phobius"/>
    </source>
</evidence>
<dbReference type="Pfam" id="PF02518">
    <property type="entry name" value="HATPase_c"/>
    <property type="match status" value="1"/>
</dbReference>
<dbReference type="EC" id="2.7.13.3" evidence="2"/>
<dbReference type="InterPro" id="IPR004358">
    <property type="entry name" value="Sig_transdc_His_kin-like_C"/>
</dbReference>
<evidence type="ECO:0000256" key="2">
    <source>
        <dbReference type="ARBA" id="ARBA00012438"/>
    </source>
</evidence>
<organism evidence="10 11">
    <name type="scientific">Parabacteroides goldsteinii DSM 19448 = WAL 12034</name>
    <dbReference type="NCBI Taxonomy" id="927665"/>
    <lineage>
        <taxon>Bacteria</taxon>
        <taxon>Pseudomonadati</taxon>
        <taxon>Bacteroidota</taxon>
        <taxon>Bacteroidia</taxon>
        <taxon>Bacteroidales</taxon>
        <taxon>Tannerellaceae</taxon>
        <taxon>Parabacteroides</taxon>
    </lineage>
</organism>
<feature type="domain" description="Histidine kinase" evidence="8">
    <location>
        <begin position="374"/>
        <end position="587"/>
    </location>
</feature>
<evidence type="ECO:0000259" key="8">
    <source>
        <dbReference type="PROSITE" id="PS50109"/>
    </source>
</evidence>
<protein>
    <recommendedName>
        <fullName evidence="2">histidine kinase</fullName>
        <ecNumber evidence="2">2.7.13.3</ecNumber>
    </recommendedName>
</protein>
<dbReference type="AlphaFoldDB" id="A0A0F5IJB8"/>
<dbReference type="EMBL" id="AQHV01000028">
    <property type="protein sequence ID" value="KKB45659.1"/>
    <property type="molecule type" value="Genomic_DNA"/>
</dbReference>
<dbReference type="PRINTS" id="PR00344">
    <property type="entry name" value="BCTRLSENSOR"/>
</dbReference>
<evidence type="ECO:0000256" key="3">
    <source>
        <dbReference type="ARBA" id="ARBA00022553"/>
    </source>
</evidence>
<dbReference type="Gene3D" id="3.30.565.10">
    <property type="entry name" value="Histidine kinase-like ATPase, C-terminal domain"/>
    <property type="match status" value="1"/>
</dbReference>
<name>A0A0F5IJB8_9BACT</name>
<dbReference type="SUPFAM" id="SSF47384">
    <property type="entry name" value="Homodimeric domain of signal transducing histidine kinase"/>
    <property type="match status" value="1"/>
</dbReference>
<dbReference type="SUPFAM" id="SSF55785">
    <property type="entry name" value="PYP-like sensor domain (PAS domain)"/>
    <property type="match status" value="1"/>
</dbReference>
<dbReference type="CDD" id="cd00082">
    <property type="entry name" value="HisKA"/>
    <property type="match status" value="1"/>
</dbReference>
<keyword evidence="7" id="KW-0472">Membrane</keyword>
<evidence type="ECO:0000256" key="5">
    <source>
        <dbReference type="ARBA" id="ARBA00022777"/>
    </source>
</evidence>
<dbReference type="PATRIC" id="fig|927665.4.peg.5070"/>
<dbReference type="Gene3D" id="3.30.450.20">
    <property type="entry name" value="PAS domain"/>
    <property type="match status" value="1"/>
</dbReference>
<evidence type="ECO:0000313" key="11">
    <source>
        <dbReference type="Proteomes" id="UP000033047"/>
    </source>
</evidence>
<dbReference type="PANTHER" id="PTHR43711">
    <property type="entry name" value="TWO-COMPONENT HISTIDINE KINASE"/>
    <property type="match status" value="1"/>
</dbReference>
<dbReference type="RefSeq" id="WP_046147850.1">
    <property type="nucleotide sequence ID" value="NZ_KQ033914.1"/>
</dbReference>
<dbReference type="SMART" id="SM00388">
    <property type="entry name" value="HisKA"/>
    <property type="match status" value="1"/>
</dbReference>
<accession>A0A0F5IJB8</accession>
<dbReference type="HOGENOM" id="CLU_000445_89_13_10"/>
<dbReference type="FunFam" id="3.30.565.10:FF:000006">
    <property type="entry name" value="Sensor histidine kinase WalK"/>
    <property type="match status" value="1"/>
</dbReference>
<dbReference type="SMART" id="SM00387">
    <property type="entry name" value="HATPase_c"/>
    <property type="match status" value="1"/>
</dbReference>
<evidence type="ECO:0000313" key="10">
    <source>
        <dbReference type="EMBL" id="KKB45659.1"/>
    </source>
</evidence>
<evidence type="ECO:0000256" key="4">
    <source>
        <dbReference type="ARBA" id="ARBA00022679"/>
    </source>
</evidence>
<evidence type="ECO:0000256" key="1">
    <source>
        <dbReference type="ARBA" id="ARBA00000085"/>
    </source>
</evidence>
<dbReference type="InterPro" id="IPR036097">
    <property type="entry name" value="HisK_dim/P_sf"/>
</dbReference>
<reference evidence="10 11" key="1">
    <citation type="submission" date="2013-04" db="EMBL/GenBank/DDBJ databases">
        <title>The Genome Sequence of Parabacteroides goldsteinii DSM 19448.</title>
        <authorList>
            <consortium name="The Broad Institute Genomics Platform"/>
            <person name="Earl A."/>
            <person name="Ward D."/>
            <person name="Feldgarden M."/>
            <person name="Gevers D."/>
            <person name="Martens E."/>
            <person name="Sakamoto M."/>
            <person name="Benno Y."/>
            <person name="Song Y."/>
            <person name="Liu C."/>
            <person name="Lee J."/>
            <person name="Bolanos M."/>
            <person name="Vaisanen M.L."/>
            <person name="Finegold S.M."/>
            <person name="Walker B."/>
            <person name="Young S."/>
            <person name="Zeng Q."/>
            <person name="Gargeya S."/>
            <person name="Fitzgerald M."/>
            <person name="Haas B."/>
            <person name="Abouelleil A."/>
            <person name="Allen A.W."/>
            <person name="Alvarado L."/>
            <person name="Arachchi H.M."/>
            <person name="Berlin A.M."/>
            <person name="Chapman S.B."/>
            <person name="Gainer-Dewar J."/>
            <person name="Goldberg J."/>
            <person name="Griggs A."/>
            <person name="Gujja S."/>
            <person name="Hansen M."/>
            <person name="Howarth C."/>
            <person name="Imamovic A."/>
            <person name="Ireland A."/>
            <person name="Larimer J."/>
            <person name="McCowan C."/>
            <person name="Murphy C."/>
            <person name="Pearson M."/>
            <person name="Poon T.W."/>
            <person name="Priest M."/>
            <person name="Roberts A."/>
            <person name="Saif S."/>
            <person name="Shea T."/>
            <person name="Sisk P."/>
            <person name="Sykes S."/>
            <person name="Wortman J."/>
            <person name="Nusbaum C."/>
            <person name="Birren B."/>
        </authorList>
    </citation>
    <scope>NUCLEOTIDE SEQUENCE [LARGE SCALE GENOMIC DNA]</scope>
    <source>
        <strain evidence="10 11">DSM 19448</strain>
    </source>
</reference>
<comment type="caution">
    <text evidence="10">The sequence shown here is derived from an EMBL/GenBank/DDBJ whole genome shotgun (WGS) entry which is preliminary data.</text>
</comment>
<dbReference type="InterPro" id="IPR003661">
    <property type="entry name" value="HisK_dim/P_dom"/>
</dbReference>
<evidence type="ECO:0000256" key="6">
    <source>
        <dbReference type="ARBA" id="ARBA00023012"/>
    </source>
</evidence>
<keyword evidence="3" id="KW-0597">Phosphoprotein</keyword>
<dbReference type="STRING" id="927665.HMPREF1535_04943"/>
<keyword evidence="7" id="KW-1133">Transmembrane helix</keyword>
<dbReference type="InterPro" id="IPR000700">
    <property type="entry name" value="PAS-assoc_C"/>
</dbReference>
<keyword evidence="6" id="KW-0902">Two-component regulatory system</keyword>
<dbReference type="GO" id="GO:0000155">
    <property type="term" value="F:phosphorelay sensor kinase activity"/>
    <property type="evidence" value="ECO:0007669"/>
    <property type="project" value="InterPro"/>
</dbReference>
<proteinExistence type="predicted"/>
<dbReference type="Pfam" id="PF00512">
    <property type="entry name" value="HisKA"/>
    <property type="match status" value="1"/>
</dbReference>
<comment type="catalytic activity">
    <reaction evidence="1">
        <text>ATP + protein L-histidine = ADP + protein N-phospho-L-histidine.</text>
        <dbReference type="EC" id="2.7.13.3"/>
    </reaction>
</comment>
<dbReference type="InterPro" id="IPR036890">
    <property type="entry name" value="HATPase_C_sf"/>
</dbReference>
<gene>
    <name evidence="10" type="ORF">HMPREF1535_04943</name>
</gene>
<dbReference type="PANTHER" id="PTHR43711:SF31">
    <property type="entry name" value="HISTIDINE KINASE"/>
    <property type="match status" value="1"/>
</dbReference>
<dbReference type="PROSITE" id="PS50113">
    <property type="entry name" value="PAC"/>
    <property type="match status" value="1"/>
</dbReference>
<feature type="transmembrane region" description="Helical" evidence="7">
    <location>
        <begin position="57"/>
        <end position="78"/>
    </location>
</feature>
<keyword evidence="4" id="KW-0808">Transferase</keyword>
<evidence type="ECO:0000259" key="9">
    <source>
        <dbReference type="PROSITE" id="PS50113"/>
    </source>
</evidence>
<keyword evidence="5" id="KW-0418">Kinase</keyword>
<dbReference type="InterPro" id="IPR035965">
    <property type="entry name" value="PAS-like_dom_sf"/>
</dbReference>
<sequence length="589" mass="68258">MKRNIGIFILLEYFTGKIYAGCISAINISPAIGRNVFRAENSSMLEKPLNFIEHYDLLIFSLYFLASIIVALLTIIYIRHIKSKMRTREYKLLLKYRDLFDNMPIPYLRCKIRSDREAPDLLVLDVNKAFNEKVLPKIDVLHKNREQLERTSLGSMERFLDISQEILITKETHRGEYLINGSYYTVIIRLSEEEDVVDVFFVDVTKLKNYRENLELVNYKLSIAIEAANMVCWYYDIKNDIFSVKKMVAEYDSLTGKTHRRLVEDKKVPLETALMLVHTDFREQARELFRQLISGEICRGHLEYQLSDLNIYNDKEVSWEEMLVEVEYDSKGNVIALDGIFMPITEQKLLEQSLRDALGAAEEANRLKSAFLANMSHEIRTPLNAIIGFSNLLINVETEEEKQEYIGIIESNNALLLKLINDIFDLAMIDAETLDFNESRTCINHIIDEIATSARMTNRNKDVQIISSKGLMECYAVIAKHRLMQVLTNLMNNSMKFTEKGTITVGYEYNQRESLLKFFVRDTGIGIPKNKVKDIFHRFTKLNTFIQGSGLGLSICEMIVHKLGGRIWVDSEIDRGTCFWFTVPYQFTE</sequence>
<dbReference type="Gene3D" id="1.10.287.130">
    <property type="match status" value="1"/>
</dbReference>
<feature type="domain" description="PAC" evidence="9">
    <location>
        <begin position="300"/>
        <end position="356"/>
    </location>
</feature>
<dbReference type="PROSITE" id="PS50109">
    <property type="entry name" value="HIS_KIN"/>
    <property type="match status" value="1"/>
</dbReference>
<dbReference type="SUPFAM" id="SSF55874">
    <property type="entry name" value="ATPase domain of HSP90 chaperone/DNA topoisomerase II/histidine kinase"/>
    <property type="match status" value="1"/>
</dbReference>
<dbReference type="InterPro" id="IPR003594">
    <property type="entry name" value="HATPase_dom"/>
</dbReference>
<keyword evidence="7" id="KW-0812">Transmembrane</keyword>
<dbReference type="InterPro" id="IPR050736">
    <property type="entry name" value="Sensor_HK_Regulatory"/>
</dbReference>
<dbReference type="Proteomes" id="UP000033047">
    <property type="component" value="Unassembled WGS sequence"/>
</dbReference>
<dbReference type="InterPro" id="IPR005467">
    <property type="entry name" value="His_kinase_dom"/>
</dbReference>